<dbReference type="Proteomes" id="UP000054985">
    <property type="component" value="Unassembled WGS sequence"/>
</dbReference>
<reference evidence="2 4" key="1">
    <citation type="submission" date="2015-11" db="EMBL/GenBank/DDBJ databases">
        <title>Genomic analysis of 38 Legionella species identifies large and diverse effector repertoires.</title>
        <authorList>
            <person name="Burstein D."/>
            <person name="Amaro F."/>
            <person name="Zusman T."/>
            <person name="Lifshitz Z."/>
            <person name="Cohen O."/>
            <person name="Gilbert J.A."/>
            <person name="Pupko T."/>
            <person name="Shuman H.A."/>
            <person name="Segal G."/>
        </authorList>
    </citation>
    <scope>NUCLEOTIDE SEQUENCE [LARGE SCALE GENOMIC DNA]</scope>
    <source>
        <strain evidence="2 4">ATCC 43877</strain>
    </source>
</reference>
<evidence type="ECO:0000313" key="5">
    <source>
        <dbReference type="Proteomes" id="UP000254040"/>
    </source>
</evidence>
<evidence type="ECO:0000313" key="4">
    <source>
        <dbReference type="Proteomes" id="UP000054985"/>
    </source>
</evidence>
<feature type="transmembrane region" description="Helical" evidence="1">
    <location>
        <begin position="446"/>
        <end position="465"/>
    </location>
</feature>
<dbReference type="EMBL" id="LNYN01000001">
    <property type="protein sequence ID" value="KTD39642.1"/>
    <property type="molecule type" value="Genomic_DNA"/>
</dbReference>
<feature type="transmembrane region" description="Helical" evidence="1">
    <location>
        <begin position="345"/>
        <end position="367"/>
    </location>
</feature>
<feature type="transmembrane region" description="Helical" evidence="1">
    <location>
        <begin position="189"/>
        <end position="208"/>
    </location>
</feature>
<feature type="transmembrane region" description="Helical" evidence="1">
    <location>
        <begin position="415"/>
        <end position="434"/>
    </location>
</feature>
<evidence type="ECO:0000313" key="3">
    <source>
        <dbReference type="EMBL" id="STY27548.1"/>
    </source>
</evidence>
<protein>
    <submittedName>
        <fullName evidence="3">Uncharacterized protein</fullName>
    </submittedName>
</protein>
<feature type="transmembrane region" description="Helical" evidence="1">
    <location>
        <begin position="12"/>
        <end position="31"/>
    </location>
</feature>
<proteinExistence type="predicted"/>
<dbReference type="RefSeq" id="WP_028383840.1">
    <property type="nucleotide sequence ID" value="NZ_CAAAJG010000015.1"/>
</dbReference>
<keyword evidence="4" id="KW-1185">Reference proteome</keyword>
<dbReference type="EMBL" id="UGOG01000002">
    <property type="protein sequence ID" value="STY27548.1"/>
    <property type="molecule type" value="Genomic_DNA"/>
</dbReference>
<feature type="transmembrane region" description="Helical" evidence="1">
    <location>
        <begin position="278"/>
        <end position="301"/>
    </location>
</feature>
<keyword evidence="1" id="KW-0812">Transmembrane</keyword>
<evidence type="ECO:0000313" key="2">
    <source>
        <dbReference type="EMBL" id="KTD39642.1"/>
    </source>
</evidence>
<feature type="transmembrane region" description="Helical" evidence="1">
    <location>
        <begin position="51"/>
        <end position="71"/>
    </location>
</feature>
<organism evidence="3 5">
    <name type="scientific">Legionella moravica</name>
    <dbReference type="NCBI Taxonomy" id="39962"/>
    <lineage>
        <taxon>Bacteria</taxon>
        <taxon>Pseudomonadati</taxon>
        <taxon>Pseudomonadota</taxon>
        <taxon>Gammaproteobacteria</taxon>
        <taxon>Legionellales</taxon>
        <taxon>Legionellaceae</taxon>
        <taxon>Legionella</taxon>
    </lineage>
</organism>
<feature type="transmembrane region" description="Helical" evidence="1">
    <location>
        <begin position="91"/>
        <end position="111"/>
    </location>
</feature>
<keyword evidence="1" id="KW-0472">Membrane</keyword>
<dbReference type="OrthoDB" id="5619872at2"/>
<feature type="transmembrane region" description="Helical" evidence="1">
    <location>
        <begin position="220"/>
        <end position="243"/>
    </location>
</feature>
<keyword evidence="1" id="KW-1133">Transmembrane helix</keyword>
<reference evidence="3 5" key="2">
    <citation type="submission" date="2018-06" db="EMBL/GenBank/DDBJ databases">
        <authorList>
            <consortium name="Pathogen Informatics"/>
            <person name="Doyle S."/>
        </authorList>
    </citation>
    <scope>NUCLEOTIDE SEQUENCE [LARGE SCALE GENOMIC DNA]</scope>
    <source>
        <strain evidence="3 5">NCTC12239</strain>
    </source>
</reference>
<feature type="transmembrane region" description="Helical" evidence="1">
    <location>
        <begin position="373"/>
        <end position="394"/>
    </location>
</feature>
<sequence length="470" mass="54472">MINKMLGRFIRGVSENIGLIYFFILPVYFPIRALGVELNAYAQVLHESSRLILFFSQITILIAFTSIFLSFFMDFLNKNYFKNREHLFIHWYRFIASILSIIFVISSYFVLNPANKLQLYFWSGAHYFIISFFQLLIRAELNTYTKNQRISVTQANNYFGFSLNLVGIISIFIFGWFYENNELTVYSKYCVYLEVIFVIYLLIIRGYWRDCLKIVLKFGRLGAFSYIILITIALIFSGCLSLFVMSIGVLAPMLTIVFIGIIYNNFKKSLHTNDLKLIINISLGYGLILAVFTGSVLTYFLHNLHSSIDLFNFAYSSEPFVSLILGAIMAWSLVKSRTEYSRIKLYQQISYINYLVPLVFLIFYYSLISEQHVSILLITMFGVFAYIEYMSMFFMRQVAQLSGYNNFQGTRLASFNVIVLNGLCPSLIYLSVYICSQLTNLSLDAMLINTMMGLIVISLAYNSIFKYRVT</sequence>
<dbReference type="AlphaFoldDB" id="A0A378LNY2"/>
<dbReference type="STRING" id="39962.Lmor_0008"/>
<feature type="transmembrane region" description="Helical" evidence="1">
    <location>
        <begin position="158"/>
        <end position="177"/>
    </location>
</feature>
<dbReference type="Proteomes" id="UP000254040">
    <property type="component" value="Unassembled WGS sequence"/>
</dbReference>
<gene>
    <name evidence="2" type="ORF">Lmor_0008</name>
    <name evidence="3" type="ORF">NCTC12239_03226</name>
</gene>
<name>A0A378LNY2_9GAMM</name>
<evidence type="ECO:0000256" key="1">
    <source>
        <dbReference type="SAM" id="Phobius"/>
    </source>
</evidence>
<feature type="transmembrane region" description="Helical" evidence="1">
    <location>
        <begin position="249"/>
        <end position="266"/>
    </location>
</feature>
<accession>A0A378LNY2</accession>
<feature type="transmembrane region" description="Helical" evidence="1">
    <location>
        <begin position="117"/>
        <end position="137"/>
    </location>
</feature>
<feature type="transmembrane region" description="Helical" evidence="1">
    <location>
        <begin position="313"/>
        <end position="333"/>
    </location>
</feature>